<proteinExistence type="predicted"/>
<organism evidence="1 2">
    <name type="scientific">Batillaria attramentaria</name>
    <dbReference type="NCBI Taxonomy" id="370345"/>
    <lineage>
        <taxon>Eukaryota</taxon>
        <taxon>Metazoa</taxon>
        <taxon>Spiralia</taxon>
        <taxon>Lophotrochozoa</taxon>
        <taxon>Mollusca</taxon>
        <taxon>Gastropoda</taxon>
        <taxon>Caenogastropoda</taxon>
        <taxon>Sorbeoconcha</taxon>
        <taxon>Cerithioidea</taxon>
        <taxon>Batillariidae</taxon>
        <taxon>Batillaria</taxon>
    </lineage>
</organism>
<dbReference type="AlphaFoldDB" id="A0ABD0M682"/>
<reference evidence="1 2" key="1">
    <citation type="journal article" date="2023" name="Sci. Data">
        <title>Genome assembly of the Korean intertidal mud-creeper Batillaria attramentaria.</title>
        <authorList>
            <person name="Patra A.K."/>
            <person name="Ho P.T."/>
            <person name="Jun S."/>
            <person name="Lee S.J."/>
            <person name="Kim Y."/>
            <person name="Won Y.J."/>
        </authorList>
    </citation>
    <scope>NUCLEOTIDE SEQUENCE [LARGE SCALE GENOMIC DNA]</scope>
    <source>
        <strain evidence="1">Wonlab-2016</strain>
    </source>
</reference>
<gene>
    <name evidence="1" type="ORF">BaRGS_00002163</name>
</gene>
<dbReference type="EMBL" id="JACVVK020000006">
    <property type="protein sequence ID" value="KAK7506688.1"/>
    <property type="molecule type" value="Genomic_DNA"/>
</dbReference>
<sequence>MKPEKGFTILRTKCLCQYVYKEKIPTSRNEPNPQCQSFLEAASRQNHQQLSGHRTPEIIPQAFPPFLPLSLSSLTPLRCVCLSPWHSGTEQHERMKESGRDRLVRWRTPVFVQRFLLSLNTEV</sequence>
<comment type="caution">
    <text evidence="1">The sequence shown here is derived from an EMBL/GenBank/DDBJ whole genome shotgun (WGS) entry which is preliminary data.</text>
</comment>
<protein>
    <submittedName>
        <fullName evidence="1">Uncharacterized protein</fullName>
    </submittedName>
</protein>
<dbReference type="Proteomes" id="UP001519460">
    <property type="component" value="Unassembled WGS sequence"/>
</dbReference>
<name>A0ABD0M682_9CAEN</name>
<evidence type="ECO:0000313" key="2">
    <source>
        <dbReference type="Proteomes" id="UP001519460"/>
    </source>
</evidence>
<accession>A0ABD0M682</accession>
<keyword evidence="2" id="KW-1185">Reference proteome</keyword>
<evidence type="ECO:0000313" key="1">
    <source>
        <dbReference type="EMBL" id="KAK7506688.1"/>
    </source>
</evidence>